<dbReference type="PANTHER" id="PTHR42912">
    <property type="entry name" value="METHYLTRANSFERASE"/>
    <property type="match status" value="1"/>
</dbReference>
<evidence type="ECO:0000313" key="3">
    <source>
        <dbReference type="Proteomes" id="UP000294739"/>
    </source>
</evidence>
<dbReference type="InParanoid" id="A0A4V2Z3K6"/>
<dbReference type="RefSeq" id="WP_131892683.1">
    <property type="nucleotide sequence ID" value="NZ_SMKZ01000006.1"/>
</dbReference>
<keyword evidence="3" id="KW-1185">Reference proteome</keyword>
<feature type="domain" description="Methyltransferase type 11" evidence="1">
    <location>
        <begin position="121"/>
        <end position="212"/>
    </location>
</feature>
<dbReference type="OrthoDB" id="9805171at2"/>
<evidence type="ECO:0000313" key="2">
    <source>
        <dbReference type="EMBL" id="TDE13088.1"/>
    </source>
</evidence>
<dbReference type="SUPFAM" id="SSF53335">
    <property type="entry name" value="S-adenosyl-L-methionine-dependent methyltransferases"/>
    <property type="match status" value="1"/>
</dbReference>
<dbReference type="InterPro" id="IPR050508">
    <property type="entry name" value="Methyltransf_Superfamily"/>
</dbReference>
<dbReference type="Proteomes" id="UP000294739">
    <property type="component" value="Unassembled WGS sequence"/>
</dbReference>
<dbReference type="Pfam" id="PF08241">
    <property type="entry name" value="Methyltransf_11"/>
    <property type="match status" value="1"/>
</dbReference>
<dbReference type="AlphaFoldDB" id="A0A4V2Z3K6"/>
<dbReference type="CDD" id="cd02440">
    <property type="entry name" value="AdoMet_MTases"/>
    <property type="match status" value="1"/>
</dbReference>
<name>A0A4V2Z3K6_9ACTN</name>
<dbReference type="Gene3D" id="3.40.50.150">
    <property type="entry name" value="Vaccinia Virus protein VP39"/>
    <property type="match status" value="1"/>
</dbReference>
<reference evidence="2 3" key="1">
    <citation type="submission" date="2019-03" db="EMBL/GenBank/DDBJ databases">
        <title>Draft genome sequences of novel Actinobacteria.</title>
        <authorList>
            <person name="Sahin N."/>
            <person name="Ay H."/>
            <person name="Saygin H."/>
        </authorList>
    </citation>
    <scope>NUCLEOTIDE SEQUENCE [LARGE SCALE GENOMIC DNA]</scope>
    <source>
        <strain evidence="2 3">5K138</strain>
    </source>
</reference>
<dbReference type="EMBL" id="SMKZ01000006">
    <property type="protein sequence ID" value="TDE13088.1"/>
    <property type="molecule type" value="Genomic_DNA"/>
</dbReference>
<accession>A0A4V2Z3K6</accession>
<dbReference type="GO" id="GO:0032259">
    <property type="term" value="P:methylation"/>
    <property type="evidence" value="ECO:0007669"/>
    <property type="project" value="UniProtKB-KW"/>
</dbReference>
<sequence length="319" mass="34023">MTDTARPAASGAQVCDGHTFGASAVFQHPLAYLIGLEGVALLRAFGGDYGRDFIDARLEETKALLNGAGQLGEAMMVEPFTVTEGYDIWSTDYDEPGNGLLGLDGPIVRRILDDIPAGIAVDAACGTGRHTEHLKALGHDVIGVDASPGMLAKARERLPDADLRLGDLRELPVPDNHADVVVCALALTHLPALGPAIAEFARVLRPGGHLVISDVHSFMINAQGFPLIKPGPDGTPGYIPQWSHRTSDYLVAALPVGFQVRSCFEPRFGELVDPTSPPEPLPAGAVADPWLLHGWAPEATNAAYRGLPIAIFWRFQLDH</sequence>
<gene>
    <name evidence="2" type="ORF">E1269_06770</name>
</gene>
<dbReference type="GO" id="GO:0008757">
    <property type="term" value="F:S-adenosylmethionine-dependent methyltransferase activity"/>
    <property type="evidence" value="ECO:0007669"/>
    <property type="project" value="InterPro"/>
</dbReference>
<dbReference type="InterPro" id="IPR029063">
    <property type="entry name" value="SAM-dependent_MTases_sf"/>
</dbReference>
<keyword evidence="2" id="KW-0808">Transferase</keyword>
<dbReference type="InterPro" id="IPR013216">
    <property type="entry name" value="Methyltransf_11"/>
</dbReference>
<organism evidence="2 3">
    <name type="scientific">Jiangella asiatica</name>
    <dbReference type="NCBI Taxonomy" id="2530372"/>
    <lineage>
        <taxon>Bacteria</taxon>
        <taxon>Bacillati</taxon>
        <taxon>Actinomycetota</taxon>
        <taxon>Actinomycetes</taxon>
        <taxon>Jiangellales</taxon>
        <taxon>Jiangellaceae</taxon>
        <taxon>Jiangella</taxon>
    </lineage>
</organism>
<evidence type="ECO:0000259" key="1">
    <source>
        <dbReference type="Pfam" id="PF08241"/>
    </source>
</evidence>
<keyword evidence="2" id="KW-0489">Methyltransferase</keyword>
<proteinExistence type="predicted"/>
<protein>
    <submittedName>
        <fullName evidence="2">Class I SAM-dependent methyltransferase</fullName>
    </submittedName>
</protein>
<comment type="caution">
    <text evidence="2">The sequence shown here is derived from an EMBL/GenBank/DDBJ whole genome shotgun (WGS) entry which is preliminary data.</text>
</comment>